<reference evidence="1 2" key="1">
    <citation type="journal article" date="2013" name="Genome Biol. Evol.">
        <title>Complete genomes of two dipteran-associated spiroplasmas provided insights into the origin, dynamics, and impacts of viral invasion in spiroplasma.</title>
        <authorList>
            <person name="Ku C."/>
            <person name="Lo W.S."/>
            <person name="Chen L.L."/>
            <person name="Kuo C.H."/>
        </authorList>
    </citation>
    <scope>NUCLEOTIDE SEQUENCE [LARGE SCALE GENOMIC DNA]</scope>
    <source>
        <strain evidence="1">EA-1</strain>
    </source>
</reference>
<name>R4UMP4_9MOLU</name>
<dbReference type="PATRIC" id="fig|1276229.3.peg.930"/>
<organism evidence="1 2">
    <name type="scientific">Spiroplasma syrphidicola EA-1</name>
    <dbReference type="NCBI Taxonomy" id="1276229"/>
    <lineage>
        <taxon>Bacteria</taxon>
        <taxon>Bacillati</taxon>
        <taxon>Mycoplasmatota</taxon>
        <taxon>Mollicutes</taxon>
        <taxon>Entomoplasmatales</taxon>
        <taxon>Spiroplasmataceae</taxon>
        <taxon>Spiroplasma</taxon>
    </lineage>
</organism>
<dbReference type="RefSeq" id="WP_016341166.1">
    <property type="nucleotide sequence ID" value="NC_021284.1"/>
</dbReference>
<sequence length="292" mass="34707">MLTTYRNKLSDSEWNELYSQVLKKWKNNNNLYIPNVENRLFLIKNNKNSLSHYSLIDNLSNIITQRMPIELTKEIVKQEIVDRKTKEKYDVKIAIPKFVCVKDPDEYLIKNKEMIGNIRYPYASYKIDKKNSGDLLGSELPVPKTAKNLYKDGEVNHLKYFVDSKNTIWNNESYAFLNIWKDDGKKHGYDYEFVKFNNYFKDKEKFVNRGYKLYKSTLVRFIRDGRYHYKYYQAKMGSKIYSNLLNTVFISVSEKSKEIFTVQNSYDSLSNWFNNLEIVQIDILGNPTLVKI</sequence>
<dbReference type="EMBL" id="CP005078">
    <property type="protein sequence ID" value="AGM26526.1"/>
    <property type="molecule type" value="Genomic_DNA"/>
</dbReference>
<evidence type="ECO:0000313" key="1">
    <source>
        <dbReference type="EMBL" id="AGM26526.1"/>
    </source>
</evidence>
<proteinExistence type="predicted"/>
<dbReference type="AlphaFoldDB" id="R4UMP4"/>
<accession>R4UMP4</accession>
<keyword evidence="2" id="KW-1185">Reference proteome</keyword>
<gene>
    <name evidence="1" type="ORF">SSYRP_v1c09390</name>
</gene>
<evidence type="ECO:0000313" key="2">
    <source>
        <dbReference type="Proteomes" id="UP000013963"/>
    </source>
</evidence>
<dbReference type="Proteomes" id="UP000013963">
    <property type="component" value="Chromosome"/>
</dbReference>
<dbReference type="KEGG" id="ssyr:SSYRP_v1c09390"/>
<dbReference type="HOGENOM" id="CLU_952863_0_0_14"/>
<protein>
    <submittedName>
        <fullName evidence="1">Uncharacterized protein</fullName>
    </submittedName>
</protein>
<dbReference type="STRING" id="1276229.SSYRP_v1c09390"/>